<dbReference type="RefSeq" id="WP_146817043.1">
    <property type="nucleotide sequence ID" value="NZ_BJYA01000014.1"/>
</dbReference>
<evidence type="ECO:0008006" key="3">
    <source>
        <dbReference type="Google" id="ProtNLM"/>
    </source>
</evidence>
<protein>
    <recommendedName>
        <fullName evidence="3">DUF3231 domain-containing protein</fullName>
    </recommendedName>
</protein>
<organism evidence="1 2">
    <name type="scientific">Alkalibacillus haloalkaliphilus</name>
    <dbReference type="NCBI Taxonomy" id="94136"/>
    <lineage>
        <taxon>Bacteria</taxon>
        <taxon>Bacillati</taxon>
        <taxon>Bacillota</taxon>
        <taxon>Bacilli</taxon>
        <taxon>Bacillales</taxon>
        <taxon>Bacillaceae</taxon>
        <taxon>Alkalibacillus</taxon>
    </lineage>
</organism>
<dbReference type="InterPro" id="IPR021617">
    <property type="entry name" value="DUF3231"/>
</dbReference>
<comment type="caution">
    <text evidence="1">The sequence shown here is derived from an EMBL/GenBank/DDBJ whole genome shotgun (WGS) entry which is preliminary data.</text>
</comment>
<evidence type="ECO:0000313" key="1">
    <source>
        <dbReference type="EMBL" id="GEN46321.1"/>
    </source>
</evidence>
<name>A0A511W6F6_9BACI</name>
<dbReference type="AlphaFoldDB" id="A0A511W6F6"/>
<proteinExistence type="predicted"/>
<dbReference type="Gene3D" id="1.20.1260.10">
    <property type="match status" value="2"/>
</dbReference>
<dbReference type="OrthoDB" id="2803968at2"/>
<accession>A0A511W6F6</accession>
<evidence type="ECO:0000313" key="2">
    <source>
        <dbReference type="Proteomes" id="UP000321440"/>
    </source>
</evidence>
<dbReference type="InterPro" id="IPR012347">
    <property type="entry name" value="Ferritin-like"/>
</dbReference>
<reference evidence="1 2" key="1">
    <citation type="submission" date="2019-07" db="EMBL/GenBank/DDBJ databases">
        <title>Whole genome shotgun sequence of Alkalibacillus haloalkaliphilus NBRC 103110.</title>
        <authorList>
            <person name="Hosoyama A."/>
            <person name="Uohara A."/>
            <person name="Ohji S."/>
            <person name="Ichikawa N."/>
        </authorList>
    </citation>
    <scope>NUCLEOTIDE SEQUENCE [LARGE SCALE GENOMIC DNA]</scope>
    <source>
        <strain evidence="1 2">NBRC 103110</strain>
    </source>
</reference>
<sequence>MQDLTASEITNLIASFTTNTMASVVTSDVLKKAESDDVRSMLELGVQIAKAEVEGAEYFMNQAGRVLPVPFTEQDILLPNDKYYSDNFVILLKYKLGQDALNLYVTSLSTSTNPEVRAFYKKLSQDTAELVEKCIELMVKRGLHQPVIHIPKSDEVERAQTKKVLGKFIGEKRPLSAPEVLQIQNNFVSTEVLKEILRSFSKTETSEIREHFERGKDMCSKHLEMMQAKFEKEELPQMPTWESEVDTEGQPHFSDRLMMFKVSLMVGAIGARYGVTATATLRKDIGATFSKMMGEVVLYAEDSAALMIKNNMFDEPPLVKLNNNI</sequence>
<dbReference type="Pfam" id="PF11553">
    <property type="entry name" value="DUF3231"/>
    <property type="match status" value="2"/>
</dbReference>
<dbReference type="Proteomes" id="UP000321440">
    <property type="component" value="Unassembled WGS sequence"/>
</dbReference>
<gene>
    <name evidence="1" type="ORF">AHA02nite_20970</name>
</gene>
<keyword evidence="2" id="KW-1185">Reference proteome</keyword>
<dbReference type="EMBL" id="BJYA01000014">
    <property type="protein sequence ID" value="GEN46321.1"/>
    <property type="molecule type" value="Genomic_DNA"/>
</dbReference>